<dbReference type="HOGENOM" id="CLU_371734_0_0_1"/>
<keyword evidence="1" id="KW-0863">Zinc-finger</keyword>
<evidence type="ECO:0000313" key="6">
    <source>
        <dbReference type="Proteomes" id="UP000030669"/>
    </source>
</evidence>
<reference evidence="5 6" key="1">
    <citation type="journal article" date="2012" name="Science">
        <title>The Paleozoic origin of enzymatic lignin decomposition reconstructed from 31 fungal genomes.</title>
        <authorList>
            <person name="Floudas D."/>
            <person name="Binder M."/>
            <person name="Riley R."/>
            <person name="Barry K."/>
            <person name="Blanchette R.A."/>
            <person name="Henrissat B."/>
            <person name="Martinez A.T."/>
            <person name="Otillar R."/>
            <person name="Spatafora J.W."/>
            <person name="Yadav J.S."/>
            <person name="Aerts A."/>
            <person name="Benoit I."/>
            <person name="Boyd A."/>
            <person name="Carlson A."/>
            <person name="Copeland A."/>
            <person name="Coutinho P.M."/>
            <person name="de Vries R.P."/>
            <person name="Ferreira P."/>
            <person name="Findley K."/>
            <person name="Foster B."/>
            <person name="Gaskell J."/>
            <person name="Glotzer D."/>
            <person name="Gorecki P."/>
            <person name="Heitman J."/>
            <person name="Hesse C."/>
            <person name="Hori C."/>
            <person name="Igarashi K."/>
            <person name="Jurgens J.A."/>
            <person name="Kallen N."/>
            <person name="Kersten P."/>
            <person name="Kohler A."/>
            <person name="Kuees U."/>
            <person name="Kumar T.K.A."/>
            <person name="Kuo A."/>
            <person name="LaButti K."/>
            <person name="Larrondo L.F."/>
            <person name="Lindquist E."/>
            <person name="Ling A."/>
            <person name="Lombard V."/>
            <person name="Lucas S."/>
            <person name="Lundell T."/>
            <person name="Martin R."/>
            <person name="McLaughlin D.J."/>
            <person name="Morgenstern I."/>
            <person name="Morin E."/>
            <person name="Murat C."/>
            <person name="Nagy L.G."/>
            <person name="Nolan M."/>
            <person name="Ohm R.A."/>
            <person name="Patyshakuliyeva A."/>
            <person name="Rokas A."/>
            <person name="Ruiz-Duenas F.J."/>
            <person name="Sabat G."/>
            <person name="Salamov A."/>
            <person name="Samejima M."/>
            <person name="Schmutz J."/>
            <person name="Slot J.C."/>
            <person name="St John F."/>
            <person name="Stenlid J."/>
            <person name="Sun H."/>
            <person name="Sun S."/>
            <person name="Syed K."/>
            <person name="Tsang A."/>
            <person name="Wiebenga A."/>
            <person name="Young D."/>
            <person name="Pisabarro A."/>
            <person name="Eastwood D.C."/>
            <person name="Martin F."/>
            <person name="Cullen D."/>
            <person name="Grigoriev I.V."/>
            <person name="Hibbett D.S."/>
        </authorList>
    </citation>
    <scope>NUCLEOTIDE SEQUENCE [LARGE SCALE GENOMIC DNA]</scope>
    <source>
        <strain evidence="5 6">ATCC 11539</strain>
    </source>
</reference>
<keyword evidence="3" id="KW-1133">Transmembrane helix</keyword>
<feature type="transmembrane region" description="Helical" evidence="3">
    <location>
        <begin position="100"/>
        <end position="123"/>
    </location>
</feature>
<dbReference type="Proteomes" id="UP000030669">
    <property type="component" value="Unassembled WGS sequence"/>
</dbReference>
<dbReference type="OrthoDB" id="2152896at2759"/>
<feature type="transmembrane region" description="Helical" evidence="3">
    <location>
        <begin position="177"/>
        <end position="200"/>
    </location>
</feature>
<dbReference type="InterPro" id="IPR013087">
    <property type="entry name" value="Znf_C2H2_type"/>
</dbReference>
<feature type="transmembrane region" description="Helical" evidence="3">
    <location>
        <begin position="72"/>
        <end position="94"/>
    </location>
</feature>
<evidence type="ECO:0000256" key="2">
    <source>
        <dbReference type="SAM" id="MobiDB-lite"/>
    </source>
</evidence>
<keyword evidence="3" id="KW-0812">Transmembrane</keyword>
<keyword evidence="1" id="KW-0479">Metal-binding</keyword>
<dbReference type="RefSeq" id="XP_007870289.1">
    <property type="nucleotide sequence ID" value="XM_007872098.1"/>
</dbReference>
<evidence type="ECO:0000256" key="3">
    <source>
        <dbReference type="SAM" id="Phobius"/>
    </source>
</evidence>
<dbReference type="eggNOG" id="ENOG502SNBK">
    <property type="taxonomic scope" value="Eukaryota"/>
</dbReference>
<dbReference type="GeneID" id="19304687"/>
<sequence>MPNSTNGSHALPPGVINPETPFAYLTPTLAEQFESTRHINVAALSAWIWDTIVSTPQDYALLFKHKINLPTAVYFLSKIFSLAYITTSTIFVVSPVGSCQALQVALGICYIFAVSSSSLLFIFRVRAVFHFQPMVVYLFYFLWVAVLGSAMIIPFSIAGTHIGPTRMCINTEVKPYTSAAVIINGVNDTLVFLAISWRLLTMNLVDESWSARVRSFVHGRGFSRLTGTLLHGGQLYYLATVGVNILTIVMVLTPSVPPFYRAVFTIPNIALENAMACRVFRQLKLGIIAGGESTSFTASSAQRTGMAMNFGGTRRGNRSELDSEAALHSLQDMRPSREDGIRVKATAGGLSSLLSLSIAAEHAGPIPVPPPPPTLPEPEASVGSYNAYGHGSLHTSMKHRRLSSAGQTRRRLSDARDAAARPSSQAAAAAAALQSLAALSLSATPPPGPAQGVFKLEKAASTGTPSSASTPIPIPANKESEGQEKSPSTGSGSGKTGKKRGTIFQCESCSKVYRHPSCLIKHRWEHSPHWREASKFVLSKHQQVQLLEAAAILSHMKPGTSLPDDRSLWPSFLSGGLLPPPATTNLAVNGTTSRAKSVSAASSYNAAATSSSVPNGRGSAGPRMHDYEVAGGGITQIRPGLVGVPTATSTSVPAPSAPVPVPVPGSYSSVSASVQSESWASSAAGWSLPSSSLRSRSGSRSDEEYVDVGEAEGVPGGGFSARRWGSVKEEEGEEGWDGMEMEMEMEMD</sequence>
<dbReference type="AlphaFoldDB" id="S7PU25"/>
<feature type="compositionally biased region" description="Low complexity" evidence="2">
    <location>
        <begin position="459"/>
        <end position="471"/>
    </location>
</feature>
<feature type="compositionally biased region" description="Acidic residues" evidence="2">
    <location>
        <begin position="730"/>
        <end position="740"/>
    </location>
</feature>
<proteinExistence type="predicted"/>
<feature type="region of interest" description="Disordered" evidence="2">
    <location>
        <begin position="680"/>
        <end position="740"/>
    </location>
</feature>
<dbReference type="GO" id="GO:0008270">
    <property type="term" value="F:zinc ion binding"/>
    <property type="evidence" value="ECO:0007669"/>
    <property type="project" value="UniProtKB-KW"/>
</dbReference>
<name>S7PU25_GLOTA</name>
<feature type="domain" description="C2H2-type" evidence="4">
    <location>
        <begin position="504"/>
        <end position="527"/>
    </location>
</feature>
<organism evidence="5 6">
    <name type="scientific">Gloeophyllum trabeum (strain ATCC 11539 / FP-39264 / Madison 617)</name>
    <name type="common">Brown rot fungus</name>
    <dbReference type="NCBI Taxonomy" id="670483"/>
    <lineage>
        <taxon>Eukaryota</taxon>
        <taxon>Fungi</taxon>
        <taxon>Dikarya</taxon>
        <taxon>Basidiomycota</taxon>
        <taxon>Agaricomycotina</taxon>
        <taxon>Agaricomycetes</taxon>
        <taxon>Gloeophyllales</taxon>
        <taxon>Gloeophyllaceae</taxon>
        <taxon>Gloeophyllum</taxon>
    </lineage>
</organism>
<keyword evidence="6" id="KW-1185">Reference proteome</keyword>
<dbReference type="PROSITE" id="PS50157">
    <property type="entry name" value="ZINC_FINGER_C2H2_2"/>
    <property type="match status" value="1"/>
</dbReference>
<evidence type="ECO:0000256" key="1">
    <source>
        <dbReference type="PROSITE-ProRule" id="PRU00042"/>
    </source>
</evidence>
<keyword evidence="1" id="KW-0862">Zinc</keyword>
<keyword evidence="3" id="KW-0472">Membrane</keyword>
<dbReference type="EMBL" id="KB469311">
    <property type="protein sequence ID" value="EPQ51316.1"/>
    <property type="molecule type" value="Genomic_DNA"/>
</dbReference>
<feature type="transmembrane region" description="Helical" evidence="3">
    <location>
        <begin position="235"/>
        <end position="256"/>
    </location>
</feature>
<dbReference type="PROSITE" id="PS00028">
    <property type="entry name" value="ZINC_FINGER_C2H2_1"/>
    <property type="match status" value="1"/>
</dbReference>
<accession>S7PU25</accession>
<gene>
    <name evidence="5" type="ORF">GLOTRDRAFT_141088</name>
</gene>
<feature type="transmembrane region" description="Helical" evidence="3">
    <location>
        <begin position="135"/>
        <end position="157"/>
    </location>
</feature>
<protein>
    <recommendedName>
        <fullName evidence="4">C2H2-type domain-containing protein</fullName>
    </recommendedName>
</protein>
<dbReference type="KEGG" id="gtr:GLOTRDRAFT_141088"/>
<feature type="region of interest" description="Disordered" evidence="2">
    <location>
        <begin position="390"/>
        <end position="423"/>
    </location>
</feature>
<evidence type="ECO:0000313" key="5">
    <source>
        <dbReference type="EMBL" id="EPQ51316.1"/>
    </source>
</evidence>
<feature type="region of interest" description="Disordered" evidence="2">
    <location>
        <begin position="458"/>
        <end position="500"/>
    </location>
</feature>
<feature type="compositionally biased region" description="Low complexity" evidence="2">
    <location>
        <begin position="680"/>
        <end position="698"/>
    </location>
</feature>
<evidence type="ECO:0000259" key="4">
    <source>
        <dbReference type="PROSITE" id="PS50157"/>
    </source>
</evidence>